<proteinExistence type="predicted"/>
<dbReference type="AlphaFoldDB" id="A0A7S4KCD3"/>
<protein>
    <submittedName>
        <fullName evidence="3">Uncharacterized protein</fullName>
    </submittedName>
</protein>
<evidence type="ECO:0000256" key="2">
    <source>
        <dbReference type="SAM" id="MobiDB-lite"/>
    </source>
</evidence>
<dbReference type="Gene3D" id="1.10.287.1490">
    <property type="match status" value="1"/>
</dbReference>
<keyword evidence="1" id="KW-0175">Coiled coil</keyword>
<dbReference type="EMBL" id="HBKN01014109">
    <property type="protein sequence ID" value="CAE2290011.1"/>
    <property type="molecule type" value="Transcribed_RNA"/>
</dbReference>
<sequence>MRQELEGLQESSKQLASTIDEKTSAIDELRNQLESAKSSLQHERETSNYKISDLSKDLDREVGEKRTMQVRLEAQDEKIGDMKALLAVCQSQLESRTAAAGVGGPAGEQQAARFHHRREDECDR</sequence>
<accession>A0A7S4KCD3</accession>
<reference evidence="3" key="1">
    <citation type="submission" date="2021-01" db="EMBL/GenBank/DDBJ databases">
        <authorList>
            <person name="Corre E."/>
            <person name="Pelletier E."/>
            <person name="Niang G."/>
            <person name="Scheremetjew M."/>
            <person name="Finn R."/>
            <person name="Kale V."/>
            <person name="Holt S."/>
            <person name="Cochrane G."/>
            <person name="Meng A."/>
            <person name="Brown T."/>
            <person name="Cohen L."/>
        </authorList>
    </citation>
    <scope>NUCLEOTIDE SEQUENCE</scope>
    <source>
        <strain evidence="3">CCMP 2712</strain>
    </source>
</reference>
<organism evidence="3">
    <name type="scientific">Guillardia theta</name>
    <name type="common">Cryptophyte</name>
    <name type="synonym">Cryptomonas phi</name>
    <dbReference type="NCBI Taxonomy" id="55529"/>
    <lineage>
        <taxon>Eukaryota</taxon>
        <taxon>Cryptophyceae</taxon>
        <taxon>Pyrenomonadales</taxon>
        <taxon>Geminigeraceae</taxon>
        <taxon>Guillardia</taxon>
    </lineage>
</organism>
<feature type="region of interest" description="Disordered" evidence="2">
    <location>
        <begin position="98"/>
        <end position="124"/>
    </location>
</feature>
<evidence type="ECO:0000256" key="1">
    <source>
        <dbReference type="SAM" id="Coils"/>
    </source>
</evidence>
<evidence type="ECO:0000313" key="3">
    <source>
        <dbReference type="EMBL" id="CAE2290011.1"/>
    </source>
</evidence>
<name>A0A7S4KCD3_GUITH</name>
<feature type="coiled-coil region" evidence="1">
    <location>
        <begin position="12"/>
        <end position="46"/>
    </location>
</feature>
<gene>
    <name evidence="3" type="ORF">GTHE00462_LOCUS10970</name>
</gene>